<evidence type="ECO:0000313" key="8">
    <source>
        <dbReference type="EMBL" id="RGC51320.1"/>
    </source>
</evidence>
<comment type="pathway">
    <text evidence="6">Alkaloid degradation; nicotine degradation.</text>
</comment>
<evidence type="ECO:0000256" key="6">
    <source>
        <dbReference type="ARBA" id="ARBA00060707"/>
    </source>
</evidence>
<dbReference type="GO" id="GO:0016491">
    <property type="term" value="F:oxidoreductase activity"/>
    <property type="evidence" value="ECO:0007669"/>
    <property type="project" value="UniProtKB-KW"/>
</dbReference>
<name>A0A3E2XSH0_9FIRM</name>
<sequence length="157" mass="16710">MEKLNMTINGKAISVDVDPGIRLVDFLRDNLFLTGTKIGCGKGECGACTVIMNGKAVTSCIIPVMRAQGAVIETIEGLGKNGKLHPIQEEFINKGAIQCGFCTPGMIMSSKALLDENNAPTSDEVREALGGNICRCTGYVKIEEAVMAAADRMRKGE</sequence>
<dbReference type="Proteomes" id="UP000261231">
    <property type="component" value="Unassembled WGS sequence"/>
</dbReference>
<dbReference type="SUPFAM" id="SSF47741">
    <property type="entry name" value="CO dehydrogenase ISP C-domain like"/>
    <property type="match status" value="1"/>
</dbReference>
<reference evidence="8 9" key="1">
    <citation type="submission" date="2018-08" db="EMBL/GenBank/DDBJ databases">
        <title>A genome reference for cultivated species of the human gut microbiota.</title>
        <authorList>
            <person name="Zou Y."/>
            <person name="Xue W."/>
            <person name="Luo G."/>
        </authorList>
    </citation>
    <scope>NUCLEOTIDE SEQUENCE [LARGE SCALE GENOMIC DNA]</scope>
    <source>
        <strain evidence="8 9">AM28-39</strain>
    </source>
</reference>
<dbReference type="OrthoDB" id="9796880at2"/>
<dbReference type="EMBL" id="QVFD01000001">
    <property type="protein sequence ID" value="RGC51320.1"/>
    <property type="molecule type" value="Genomic_DNA"/>
</dbReference>
<dbReference type="Gene3D" id="1.10.150.120">
    <property type="entry name" value="[2Fe-2S]-binding domain"/>
    <property type="match status" value="1"/>
</dbReference>
<evidence type="ECO:0000256" key="5">
    <source>
        <dbReference type="ARBA" id="ARBA00023014"/>
    </source>
</evidence>
<dbReference type="InterPro" id="IPR001041">
    <property type="entry name" value="2Fe-2S_ferredoxin-type"/>
</dbReference>
<dbReference type="GO" id="GO:0051537">
    <property type="term" value="F:2 iron, 2 sulfur cluster binding"/>
    <property type="evidence" value="ECO:0007669"/>
    <property type="project" value="UniProtKB-KW"/>
</dbReference>
<protein>
    <submittedName>
        <fullName evidence="8">(2Fe-2S)-binding protein</fullName>
    </submittedName>
</protein>
<dbReference type="AlphaFoldDB" id="A0A3E2XSH0"/>
<dbReference type="PANTHER" id="PTHR44379:SF5">
    <property type="entry name" value="OXIDOREDUCTASE WITH IRON-SULFUR SUBUNIT"/>
    <property type="match status" value="1"/>
</dbReference>
<dbReference type="InterPro" id="IPR002888">
    <property type="entry name" value="2Fe-2S-bd"/>
</dbReference>
<evidence type="ECO:0000256" key="2">
    <source>
        <dbReference type="ARBA" id="ARBA00022723"/>
    </source>
</evidence>
<dbReference type="PANTHER" id="PTHR44379">
    <property type="entry name" value="OXIDOREDUCTASE WITH IRON-SULFUR SUBUNIT"/>
    <property type="match status" value="1"/>
</dbReference>
<gene>
    <name evidence="8" type="ORF">DW747_02165</name>
</gene>
<dbReference type="Gene3D" id="3.10.20.30">
    <property type="match status" value="1"/>
</dbReference>
<dbReference type="FunFam" id="3.10.20.30:FF:000020">
    <property type="entry name" value="Xanthine dehydrogenase iron-sulfur subunit"/>
    <property type="match status" value="1"/>
</dbReference>
<accession>A0A3E2XSH0</accession>
<evidence type="ECO:0000256" key="1">
    <source>
        <dbReference type="ARBA" id="ARBA00022714"/>
    </source>
</evidence>
<dbReference type="PROSITE" id="PS51085">
    <property type="entry name" value="2FE2S_FER_2"/>
    <property type="match status" value="1"/>
</dbReference>
<evidence type="ECO:0000256" key="3">
    <source>
        <dbReference type="ARBA" id="ARBA00023002"/>
    </source>
</evidence>
<dbReference type="FunFam" id="1.10.150.120:FF:000003">
    <property type="entry name" value="Carbon monoxide dehydrogenase, small subunit"/>
    <property type="match status" value="1"/>
</dbReference>
<feature type="domain" description="2Fe-2S ferredoxin-type" evidence="7">
    <location>
        <begin position="2"/>
        <end position="78"/>
    </location>
</feature>
<keyword evidence="5" id="KW-0411">Iron-sulfur</keyword>
<dbReference type="PROSITE" id="PS00197">
    <property type="entry name" value="2FE2S_FER_1"/>
    <property type="match status" value="1"/>
</dbReference>
<proteinExistence type="predicted"/>
<evidence type="ECO:0000259" key="7">
    <source>
        <dbReference type="PROSITE" id="PS51085"/>
    </source>
</evidence>
<keyword evidence="9" id="KW-1185">Reference proteome</keyword>
<dbReference type="GO" id="GO:0046872">
    <property type="term" value="F:metal ion binding"/>
    <property type="evidence" value="ECO:0007669"/>
    <property type="project" value="UniProtKB-KW"/>
</dbReference>
<comment type="caution">
    <text evidence="8">The sequence shown here is derived from an EMBL/GenBank/DDBJ whole genome shotgun (WGS) entry which is preliminary data.</text>
</comment>
<dbReference type="InterPro" id="IPR006058">
    <property type="entry name" value="2Fe2S_fd_BS"/>
</dbReference>
<dbReference type="SUPFAM" id="SSF54292">
    <property type="entry name" value="2Fe-2S ferredoxin-like"/>
    <property type="match status" value="1"/>
</dbReference>
<dbReference type="InterPro" id="IPR051452">
    <property type="entry name" value="Diverse_Oxidoreductases"/>
</dbReference>
<keyword evidence="1" id="KW-0001">2Fe-2S</keyword>
<evidence type="ECO:0000256" key="4">
    <source>
        <dbReference type="ARBA" id="ARBA00023004"/>
    </source>
</evidence>
<dbReference type="InterPro" id="IPR036010">
    <property type="entry name" value="2Fe-2S_ferredoxin-like_sf"/>
</dbReference>
<evidence type="ECO:0000313" key="9">
    <source>
        <dbReference type="Proteomes" id="UP000261231"/>
    </source>
</evidence>
<dbReference type="Pfam" id="PF01799">
    <property type="entry name" value="Fer2_2"/>
    <property type="match status" value="1"/>
</dbReference>
<dbReference type="RefSeq" id="WP_117538783.1">
    <property type="nucleotide sequence ID" value="NZ_JAAXCM010000065.1"/>
</dbReference>
<dbReference type="InterPro" id="IPR012675">
    <property type="entry name" value="Beta-grasp_dom_sf"/>
</dbReference>
<dbReference type="InterPro" id="IPR036884">
    <property type="entry name" value="2Fe-2S-bd_dom_sf"/>
</dbReference>
<keyword evidence="3" id="KW-0560">Oxidoreductase</keyword>
<dbReference type="CDD" id="cd00207">
    <property type="entry name" value="fer2"/>
    <property type="match status" value="1"/>
</dbReference>
<organism evidence="8 9">
    <name type="scientific">Coprococcus catus</name>
    <dbReference type="NCBI Taxonomy" id="116085"/>
    <lineage>
        <taxon>Bacteria</taxon>
        <taxon>Bacillati</taxon>
        <taxon>Bacillota</taxon>
        <taxon>Clostridia</taxon>
        <taxon>Lachnospirales</taxon>
        <taxon>Lachnospiraceae</taxon>
        <taxon>Coprococcus</taxon>
    </lineage>
</organism>
<keyword evidence="2" id="KW-0479">Metal-binding</keyword>
<dbReference type="GeneID" id="74988792"/>
<dbReference type="Pfam" id="PF00111">
    <property type="entry name" value="Fer2"/>
    <property type="match status" value="1"/>
</dbReference>
<keyword evidence="4" id="KW-0408">Iron</keyword>